<evidence type="ECO:0000256" key="9">
    <source>
        <dbReference type="RuleBase" id="RU363032"/>
    </source>
</evidence>
<dbReference type="InterPro" id="IPR010065">
    <property type="entry name" value="AA_ABC_transptr_permease_3TM"/>
</dbReference>
<feature type="transmembrane region" description="Helical" evidence="9">
    <location>
        <begin position="88"/>
        <end position="107"/>
    </location>
</feature>
<comment type="caution">
    <text evidence="11">The sequence shown here is derived from an EMBL/GenBank/DDBJ whole genome shotgun (WGS) entry which is preliminary data.</text>
</comment>
<reference evidence="12" key="1">
    <citation type="submission" date="2018-06" db="EMBL/GenBank/DDBJ databases">
        <title>Aestuariibacter litoralis strain KCTC 52945T.</title>
        <authorList>
            <person name="Li X."/>
            <person name="Salam N."/>
            <person name="Li J.-L."/>
            <person name="Chen Y.-M."/>
            <person name="Yang Z.-W."/>
            <person name="Zhang L.-Y."/>
            <person name="Han M.-X."/>
            <person name="Xiao M."/>
            <person name="Li W.-J."/>
        </authorList>
    </citation>
    <scope>NUCLEOTIDE SEQUENCE [LARGE SCALE GENOMIC DNA]</scope>
    <source>
        <strain evidence="12">KCTC 52945</strain>
    </source>
</reference>
<evidence type="ECO:0000256" key="5">
    <source>
        <dbReference type="ARBA" id="ARBA00022692"/>
    </source>
</evidence>
<dbReference type="RefSeq" id="WP_111196638.1">
    <property type="nucleotide sequence ID" value="NZ_QKVK01000002.1"/>
</dbReference>
<dbReference type="EMBL" id="QKVK01000002">
    <property type="protein sequence ID" value="PZF77874.1"/>
    <property type="molecule type" value="Genomic_DNA"/>
</dbReference>
<evidence type="ECO:0000313" key="11">
    <source>
        <dbReference type="EMBL" id="PZF77874.1"/>
    </source>
</evidence>
<feature type="transmembrane region" description="Helical" evidence="9">
    <location>
        <begin position="58"/>
        <end position="82"/>
    </location>
</feature>
<feature type="domain" description="ABC transmembrane type-1" evidence="10">
    <location>
        <begin position="24"/>
        <end position="204"/>
    </location>
</feature>
<dbReference type="AlphaFoldDB" id="A0A2W2BCD6"/>
<evidence type="ECO:0000256" key="1">
    <source>
        <dbReference type="ARBA" id="ARBA00004429"/>
    </source>
</evidence>
<feature type="transmembrane region" description="Helical" evidence="9">
    <location>
        <begin position="28"/>
        <end position="51"/>
    </location>
</feature>
<keyword evidence="3 9" id="KW-0813">Transport</keyword>
<dbReference type="PANTHER" id="PTHR30614:SF0">
    <property type="entry name" value="L-CYSTINE TRANSPORT SYSTEM PERMEASE PROTEIN TCYL"/>
    <property type="match status" value="1"/>
</dbReference>
<organism evidence="11 12">
    <name type="scientific">Aestuariivirga litoralis</name>
    <dbReference type="NCBI Taxonomy" id="2650924"/>
    <lineage>
        <taxon>Bacteria</taxon>
        <taxon>Pseudomonadati</taxon>
        <taxon>Pseudomonadota</taxon>
        <taxon>Alphaproteobacteria</taxon>
        <taxon>Hyphomicrobiales</taxon>
        <taxon>Aestuariivirgaceae</taxon>
        <taxon>Aestuariivirga</taxon>
    </lineage>
</organism>
<dbReference type="SUPFAM" id="SSF161098">
    <property type="entry name" value="MetI-like"/>
    <property type="match status" value="1"/>
</dbReference>
<keyword evidence="12" id="KW-1185">Reference proteome</keyword>
<dbReference type="Pfam" id="PF00528">
    <property type="entry name" value="BPD_transp_1"/>
    <property type="match status" value="1"/>
</dbReference>
<dbReference type="NCBIfam" id="TIGR01726">
    <property type="entry name" value="HEQRo_perm_3TM"/>
    <property type="match status" value="1"/>
</dbReference>
<gene>
    <name evidence="11" type="ORF">DK847_05455</name>
</gene>
<dbReference type="GO" id="GO:0022857">
    <property type="term" value="F:transmembrane transporter activity"/>
    <property type="evidence" value="ECO:0007669"/>
    <property type="project" value="InterPro"/>
</dbReference>
<dbReference type="InterPro" id="IPR035906">
    <property type="entry name" value="MetI-like_sf"/>
</dbReference>
<evidence type="ECO:0000256" key="6">
    <source>
        <dbReference type="ARBA" id="ARBA00022970"/>
    </source>
</evidence>
<keyword evidence="5 9" id="KW-0812">Transmembrane</keyword>
<dbReference type="InterPro" id="IPR000515">
    <property type="entry name" value="MetI-like"/>
</dbReference>
<comment type="subcellular location">
    <subcellularLocation>
        <location evidence="1">Cell inner membrane</location>
        <topology evidence="1">Multi-pass membrane protein</topology>
    </subcellularLocation>
    <subcellularLocation>
        <location evidence="9">Cell membrane</location>
        <topology evidence="9">Multi-pass membrane protein</topology>
    </subcellularLocation>
</comment>
<dbReference type="PROSITE" id="PS50928">
    <property type="entry name" value="ABC_TM1"/>
    <property type="match status" value="1"/>
</dbReference>
<evidence type="ECO:0000256" key="2">
    <source>
        <dbReference type="ARBA" id="ARBA00010072"/>
    </source>
</evidence>
<evidence type="ECO:0000256" key="3">
    <source>
        <dbReference type="ARBA" id="ARBA00022448"/>
    </source>
</evidence>
<evidence type="ECO:0000256" key="8">
    <source>
        <dbReference type="ARBA" id="ARBA00023136"/>
    </source>
</evidence>
<dbReference type="PANTHER" id="PTHR30614">
    <property type="entry name" value="MEMBRANE COMPONENT OF AMINO ACID ABC TRANSPORTER"/>
    <property type="match status" value="1"/>
</dbReference>
<accession>A0A2W2BCD6</accession>
<keyword evidence="4" id="KW-1003">Cell membrane</keyword>
<evidence type="ECO:0000259" key="10">
    <source>
        <dbReference type="PROSITE" id="PS50928"/>
    </source>
</evidence>
<feature type="transmembrane region" description="Helical" evidence="9">
    <location>
        <begin position="186"/>
        <end position="208"/>
    </location>
</feature>
<comment type="similarity">
    <text evidence="2">Belongs to the binding-protein-dependent transport system permease family. HisMQ subfamily.</text>
</comment>
<dbReference type="GO" id="GO:0043190">
    <property type="term" value="C:ATP-binding cassette (ABC) transporter complex"/>
    <property type="evidence" value="ECO:0007669"/>
    <property type="project" value="InterPro"/>
</dbReference>
<dbReference type="GO" id="GO:0006865">
    <property type="term" value="P:amino acid transport"/>
    <property type="evidence" value="ECO:0007669"/>
    <property type="project" value="UniProtKB-KW"/>
</dbReference>
<evidence type="ECO:0000256" key="7">
    <source>
        <dbReference type="ARBA" id="ARBA00022989"/>
    </source>
</evidence>
<dbReference type="InterPro" id="IPR043429">
    <property type="entry name" value="ArtM/GltK/GlnP/TcyL/YhdX-like"/>
</dbReference>
<protein>
    <submittedName>
        <fullName evidence="11">Amino acid ABC transporter permease</fullName>
    </submittedName>
</protein>
<dbReference type="Gene3D" id="1.10.3720.10">
    <property type="entry name" value="MetI-like"/>
    <property type="match status" value="1"/>
</dbReference>
<proteinExistence type="inferred from homology"/>
<keyword evidence="7 9" id="KW-1133">Transmembrane helix</keyword>
<evidence type="ECO:0000313" key="12">
    <source>
        <dbReference type="Proteomes" id="UP000248795"/>
    </source>
</evidence>
<name>A0A2W2BCD6_9HYPH</name>
<dbReference type="CDD" id="cd06261">
    <property type="entry name" value="TM_PBP2"/>
    <property type="match status" value="1"/>
</dbReference>
<keyword evidence="8 9" id="KW-0472">Membrane</keyword>
<evidence type="ECO:0000256" key="4">
    <source>
        <dbReference type="ARBA" id="ARBA00022475"/>
    </source>
</evidence>
<sequence length="224" mass="24028">MNALEIFFNPDIAARAFPILLRGLGMTLLLGVTAIVFGTLLGLAIALVRLFAPLPFRLLAAGYTDVMRALPVLVVLILIYYALPFAGIVFSSFTAAAVALSLVLGAYSAEVMRAGIQSVPHGQFEAASSLGLGFVRSMQKVVLPQAIRLVIPPQASNCVSIIKDTSLASVVAMSDLLKQATDAQALFANPTPLMVAALIYLAILWPLVRLTGWLEHHLQRAYQR</sequence>
<keyword evidence="6" id="KW-0029">Amino-acid transport</keyword>
<dbReference type="Proteomes" id="UP000248795">
    <property type="component" value="Unassembled WGS sequence"/>
</dbReference>